<dbReference type="Proteomes" id="UP000091820">
    <property type="component" value="Unassembled WGS sequence"/>
</dbReference>
<feature type="domain" description="Transposase TnpC homeodomain" evidence="5">
    <location>
        <begin position="55"/>
        <end position="147"/>
    </location>
</feature>
<feature type="domain" description="Transposase IS66 zinc-finger binding" evidence="4">
    <location>
        <begin position="153"/>
        <end position="197"/>
    </location>
</feature>
<evidence type="ECO:0000259" key="5">
    <source>
        <dbReference type="Pfam" id="PF13007"/>
    </source>
</evidence>
<dbReference type="Pfam" id="PF13007">
    <property type="entry name" value="LZ_Tnp_IS66"/>
    <property type="match status" value="1"/>
</dbReference>
<dbReference type="InterPro" id="IPR039552">
    <property type="entry name" value="IS66_C"/>
</dbReference>
<dbReference type="EnsemblMetazoa" id="GBRI000114-RA">
    <property type="protein sequence ID" value="GBRI000114-PA"/>
    <property type="gene ID" value="GBRI000114"/>
</dbReference>
<evidence type="ECO:0008006" key="9">
    <source>
        <dbReference type="Google" id="ProtNLM"/>
    </source>
</evidence>
<evidence type="ECO:0000259" key="4">
    <source>
        <dbReference type="Pfam" id="PF13005"/>
    </source>
</evidence>
<keyword evidence="8" id="KW-1185">Reference proteome</keyword>
<dbReference type="InterPro" id="IPR024474">
    <property type="entry name" value="Znf_dom_IS66"/>
</dbReference>
<dbReference type="Pfam" id="PF13817">
    <property type="entry name" value="DDE_Tnp_IS66_C"/>
    <property type="match status" value="1"/>
</dbReference>
<proteinExistence type="predicted"/>
<dbReference type="PANTHER" id="PTHR33678">
    <property type="entry name" value="BLL1576 PROTEIN"/>
    <property type="match status" value="1"/>
</dbReference>
<evidence type="ECO:0000259" key="3">
    <source>
        <dbReference type="Pfam" id="PF03050"/>
    </source>
</evidence>
<dbReference type="InterPro" id="IPR052344">
    <property type="entry name" value="Transposase-related"/>
</dbReference>
<evidence type="ECO:0000313" key="8">
    <source>
        <dbReference type="Proteomes" id="UP000091820"/>
    </source>
</evidence>
<dbReference type="InterPro" id="IPR024463">
    <property type="entry name" value="Transposase_TnpC_homeodom"/>
</dbReference>
<evidence type="ECO:0000256" key="1">
    <source>
        <dbReference type="SAM" id="Coils"/>
    </source>
</evidence>
<feature type="coiled-coil region" evidence="1">
    <location>
        <begin position="10"/>
        <end position="95"/>
    </location>
</feature>
<feature type="domain" description="Transposase IS66 C-terminal" evidence="6">
    <location>
        <begin position="504"/>
        <end position="541"/>
    </location>
</feature>
<dbReference type="InterPro" id="IPR004291">
    <property type="entry name" value="Transposase_IS66_central"/>
</dbReference>
<evidence type="ECO:0000259" key="6">
    <source>
        <dbReference type="Pfam" id="PF13817"/>
    </source>
</evidence>
<sequence>MMKTELPDDIDLLKAMLAQHQTMLKQQQAQMKQQQTQLRTYAGQVAGYEREIECLKAQLDKLKRMLFGQSSEKLRIKLQKKIREAEKRLGEIEGRLNTAKVCLEAAAAVTAESDADVVPQELTEKPASPHRPSSRKPLPAELPRETVRIEPVETVCPLCGGELAALGETVTEQLDIINNAFKVIETVRPKRACRKCDAIVQAPLPAKLIERSYAGPGLLARIVVGKYVEHIPLYRQCDIYAWHGLELSRNSMDRWVLELADKLSPLAEALNRYVLEAGKVHADDTPVKVLAPGAGKTRTSQLWVYVRDDRNSGSSMPPAVWFAYSADRKGVHPQRHLSEYRGVLQADAYGGYDALYESGGVTEAACLAHARRKINDEHVRRPTDLTQEALKRIAALYAIEADIRGSPEETRLAVRKEKSCSLMRSLYDWIQVQLKTLSVHAEMAKAFGYMLKQWDALNVFCSDGRVEIDNNICENALRCVALGRRNYLFFGSDRGGKAAAIIYSLLGTCKLNGVESEAWLRDVLGKISDWPSNRVHELLPWNLSTVK</sequence>
<reference evidence="8" key="1">
    <citation type="submission" date="2014-03" db="EMBL/GenBank/DDBJ databases">
        <authorList>
            <person name="Aksoy S."/>
            <person name="Warren W."/>
            <person name="Wilson R.K."/>
        </authorList>
    </citation>
    <scope>NUCLEOTIDE SEQUENCE [LARGE SCALE GENOMIC DNA]</scope>
    <source>
        <strain evidence="8">IAEA</strain>
    </source>
</reference>
<dbReference type="Gene3D" id="1.10.287.1490">
    <property type="match status" value="1"/>
</dbReference>
<evidence type="ECO:0000256" key="2">
    <source>
        <dbReference type="SAM" id="MobiDB-lite"/>
    </source>
</evidence>
<feature type="region of interest" description="Disordered" evidence="2">
    <location>
        <begin position="115"/>
        <end position="143"/>
    </location>
</feature>
<evidence type="ECO:0000313" key="7">
    <source>
        <dbReference type="EnsemblMetazoa" id="GBRI000114-PA"/>
    </source>
</evidence>
<dbReference type="AlphaFoldDB" id="A0A1A9VZ64"/>
<dbReference type="NCBIfam" id="NF033517">
    <property type="entry name" value="transpos_IS66"/>
    <property type="match status" value="1"/>
</dbReference>
<keyword evidence="1" id="KW-0175">Coiled coil</keyword>
<protein>
    <recommendedName>
        <fullName evidence="9">IS66 family transposase</fullName>
    </recommendedName>
</protein>
<reference evidence="7" key="2">
    <citation type="submission" date="2020-05" db="UniProtKB">
        <authorList>
            <consortium name="EnsemblMetazoa"/>
        </authorList>
    </citation>
    <scope>IDENTIFICATION</scope>
    <source>
        <strain evidence="7">IAEA</strain>
    </source>
</reference>
<dbReference type="Pfam" id="PF13005">
    <property type="entry name" value="zf-IS66"/>
    <property type="match status" value="1"/>
</dbReference>
<name>A0A1A9VZ64_9MUSC</name>
<dbReference type="Pfam" id="PF03050">
    <property type="entry name" value="DDE_Tnp_IS66"/>
    <property type="match status" value="1"/>
</dbReference>
<dbReference type="VEuPathDB" id="VectorBase:GBRI000114"/>
<dbReference type="PANTHER" id="PTHR33678:SF1">
    <property type="entry name" value="BLL1576 PROTEIN"/>
    <property type="match status" value="1"/>
</dbReference>
<feature type="domain" description="Transposase IS66 central" evidence="3">
    <location>
        <begin position="211"/>
        <end position="497"/>
    </location>
</feature>
<accession>A0A1A9VZ64</accession>
<organism evidence="7 8">
    <name type="scientific">Glossina brevipalpis</name>
    <dbReference type="NCBI Taxonomy" id="37001"/>
    <lineage>
        <taxon>Eukaryota</taxon>
        <taxon>Metazoa</taxon>
        <taxon>Ecdysozoa</taxon>
        <taxon>Arthropoda</taxon>
        <taxon>Hexapoda</taxon>
        <taxon>Insecta</taxon>
        <taxon>Pterygota</taxon>
        <taxon>Neoptera</taxon>
        <taxon>Endopterygota</taxon>
        <taxon>Diptera</taxon>
        <taxon>Brachycera</taxon>
        <taxon>Muscomorpha</taxon>
        <taxon>Hippoboscoidea</taxon>
        <taxon>Glossinidae</taxon>
        <taxon>Glossina</taxon>
    </lineage>
</organism>